<evidence type="ECO:0000313" key="2">
    <source>
        <dbReference type="EMBL" id="ADB51897.1"/>
    </source>
</evidence>
<evidence type="ECO:0000313" key="3">
    <source>
        <dbReference type="Proteomes" id="UP000008229"/>
    </source>
</evidence>
<keyword evidence="1" id="KW-0472">Membrane</keyword>
<reference evidence="3" key="2">
    <citation type="submission" date="2010-01" db="EMBL/GenBank/DDBJ databases">
        <title>The complete genome of Conexibacter woesei DSM 14684.</title>
        <authorList>
            <consortium name="US DOE Joint Genome Institute (JGI-PGF)"/>
            <person name="Lucas S."/>
            <person name="Copeland A."/>
            <person name="Lapidus A."/>
            <person name="Glavina del Rio T."/>
            <person name="Dalin E."/>
            <person name="Tice H."/>
            <person name="Bruce D."/>
            <person name="Goodwin L."/>
            <person name="Pitluck S."/>
            <person name="Kyrpides N."/>
            <person name="Mavromatis K."/>
            <person name="Ivanova N."/>
            <person name="Mikhailova N."/>
            <person name="Chertkov O."/>
            <person name="Brettin T."/>
            <person name="Detter J.C."/>
            <person name="Han C."/>
            <person name="Larimer F."/>
            <person name="Land M."/>
            <person name="Hauser L."/>
            <person name="Markowitz V."/>
            <person name="Cheng J.-F."/>
            <person name="Hugenholtz P."/>
            <person name="Woyke T."/>
            <person name="Wu D."/>
            <person name="Pukall R."/>
            <person name="Steenblock K."/>
            <person name="Schneider S."/>
            <person name="Klenk H.-P."/>
            <person name="Eisen J.A."/>
        </authorList>
    </citation>
    <scope>NUCLEOTIDE SEQUENCE [LARGE SCALE GENOMIC DNA]</scope>
    <source>
        <strain evidence="3">DSM 14684 / CIP 108061 / JCM 11494 / NBRC 100937 / ID131577</strain>
    </source>
</reference>
<dbReference type="HOGENOM" id="CLU_1616201_0_0_11"/>
<dbReference type="OrthoDB" id="5244318at2"/>
<keyword evidence="1" id="KW-1133">Transmembrane helix</keyword>
<feature type="transmembrane region" description="Helical" evidence="1">
    <location>
        <begin position="21"/>
        <end position="42"/>
    </location>
</feature>
<reference evidence="2 3" key="1">
    <citation type="journal article" date="2010" name="Stand. Genomic Sci.">
        <title>Complete genome sequence of Conexibacter woesei type strain (ID131577).</title>
        <authorList>
            <person name="Pukall R."/>
            <person name="Lapidus A."/>
            <person name="Glavina Del Rio T."/>
            <person name="Copeland A."/>
            <person name="Tice H."/>
            <person name="Cheng J.-F."/>
            <person name="Lucas S."/>
            <person name="Chen F."/>
            <person name="Nolan M."/>
            <person name="Bruce D."/>
            <person name="Goodwin L."/>
            <person name="Pitluck S."/>
            <person name="Mavromatis K."/>
            <person name="Ivanova N."/>
            <person name="Ovchinnikova G."/>
            <person name="Pati A."/>
            <person name="Chen A."/>
            <person name="Palaniappan K."/>
            <person name="Land M."/>
            <person name="Hauser L."/>
            <person name="Chang Y.-J."/>
            <person name="Jeffries C.D."/>
            <person name="Chain P."/>
            <person name="Meincke L."/>
            <person name="Sims D."/>
            <person name="Brettin T."/>
            <person name="Detter J.C."/>
            <person name="Rohde M."/>
            <person name="Goeker M."/>
            <person name="Bristow J."/>
            <person name="Eisen J.A."/>
            <person name="Markowitz V."/>
            <person name="Kyrpides N.C."/>
            <person name="Klenk H.-P."/>
            <person name="Hugenholtz P."/>
        </authorList>
    </citation>
    <scope>NUCLEOTIDE SEQUENCE [LARGE SCALE GENOMIC DNA]</scope>
    <source>
        <strain evidence="3">DSM 14684 / CIP 108061 / JCM 11494 / NBRC 100937 / ID131577</strain>
    </source>
</reference>
<evidence type="ECO:0008006" key="4">
    <source>
        <dbReference type="Google" id="ProtNLM"/>
    </source>
</evidence>
<dbReference type="STRING" id="469383.Cwoe_3479"/>
<dbReference type="EMBL" id="CP001854">
    <property type="protein sequence ID" value="ADB51897.1"/>
    <property type="molecule type" value="Genomic_DNA"/>
</dbReference>
<dbReference type="RefSeq" id="WP_012934948.1">
    <property type="nucleotide sequence ID" value="NC_013739.1"/>
</dbReference>
<evidence type="ECO:0000256" key="1">
    <source>
        <dbReference type="SAM" id="Phobius"/>
    </source>
</evidence>
<gene>
    <name evidence="2" type="ordered locus">Cwoe_3479</name>
</gene>
<keyword evidence="1" id="KW-0812">Transmembrane</keyword>
<dbReference type="Proteomes" id="UP000008229">
    <property type="component" value="Chromosome"/>
</dbReference>
<protein>
    <recommendedName>
        <fullName evidence="4">DUF3105 domain-containing protein</fullName>
    </recommendedName>
</protein>
<proteinExistence type="predicted"/>
<name>D3EZD2_CONWI</name>
<dbReference type="KEGG" id="cwo:Cwoe_3479"/>
<organism evidence="2 3">
    <name type="scientific">Conexibacter woesei (strain DSM 14684 / CCUG 47730 / CIP 108061 / JCM 11494 / NBRC 100937 / ID131577)</name>
    <dbReference type="NCBI Taxonomy" id="469383"/>
    <lineage>
        <taxon>Bacteria</taxon>
        <taxon>Bacillati</taxon>
        <taxon>Actinomycetota</taxon>
        <taxon>Thermoleophilia</taxon>
        <taxon>Solirubrobacterales</taxon>
        <taxon>Conexibacteraceae</taxon>
        <taxon>Conexibacter</taxon>
    </lineage>
</organism>
<dbReference type="AlphaFoldDB" id="D3EZD2"/>
<keyword evidence="3" id="KW-1185">Reference proteome</keyword>
<sequence>MSTDQSGPPRDGSDHRGLRRLGGGLLAVAIGLGAVILLLLFLNSRDEAGIDPAAEDKGPVPGVPFAGAADLLDAQQLKLLAAGDVYLLYATPRPPAALRALQEELSGPPDPALEEAGQAVILQRDRSVGGITALAWRRRLVTQDPADPALEAFASYWLGRGEAG</sequence>
<accession>D3EZD2</accession>